<dbReference type="InterPro" id="IPR029063">
    <property type="entry name" value="SAM-dependent_MTases_sf"/>
</dbReference>
<name>A0ABT1DY39_9ACTN</name>
<evidence type="ECO:0000313" key="2">
    <source>
        <dbReference type="EMBL" id="MCO8275799.1"/>
    </source>
</evidence>
<organism evidence="2 3">
    <name type="scientific">Paractinoplanes aksuensis</name>
    <dbReference type="NCBI Taxonomy" id="2939490"/>
    <lineage>
        <taxon>Bacteria</taxon>
        <taxon>Bacillati</taxon>
        <taxon>Actinomycetota</taxon>
        <taxon>Actinomycetes</taxon>
        <taxon>Micromonosporales</taxon>
        <taxon>Micromonosporaceae</taxon>
        <taxon>Paractinoplanes</taxon>
    </lineage>
</organism>
<comment type="caution">
    <text evidence="2">The sequence shown here is derived from an EMBL/GenBank/DDBJ whole genome shotgun (WGS) entry which is preliminary data.</text>
</comment>
<accession>A0ABT1DY39</accession>
<dbReference type="InterPro" id="IPR050508">
    <property type="entry name" value="Methyltransf_Superfamily"/>
</dbReference>
<dbReference type="GO" id="GO:0032259">
    <property type="term" value="P:methylation"/>
    <property type="evidence" value="ECO:0007669"/>
    <property type="project" value="UniProtKB-KW"/>
</dbReference>
<dbReference type="RefSeq" id="WP_253241838.1">
    <property type="nucleotide sequence ID" value="NZ_JAMYJR010000040.1"/>
</dbReference>
<dbReference type="CDD" id="cd02440">
    <property type="entry name" value="AdoMet_MTases"/>
    <property type="match status" value="1"/>
</dbReference>
<dbReference type="Gene3D" id="3.40.50.150">
    <property type="entry name" value="Vaccinia Virus protein VP39"/>
    <property type="match status" value="1"/>
</dbReference>
<feature type="domain" description="Methyltransferase type 11" evidence="1">
    <location>
        <begin position="46"/>
        <end position="139"/>
    </location>
</feature>
<dbReference type="SUPFAM" id="SSF53335">
    <property type="entry name" value="S-adenosyl-L-methionine-dependent methyltransferases"/>
    <property type="match status" value="1"/>
</dbReference>
<gene>
    <name evidence="2" type="ORF">M1L60_34990</name>
</gene>
<proteinExistence type="predicted"/>
<evidence type="ECO:0000313" key="3">
    <source>
        <dbReference type="Proteomes" id="UP001523369"/>
    </source>
</evidence>
<dbReference type="GO" id="GO:0008168">
    <property type="term" value="F:methyltransferase activity"/>
    <property type="evidence" value="ECO:0007669"/>
    <property type="project" value="UniProtKB-KW"/>
</dbReference>
<protein>
    <submittedName>
        <fullName evidence="2">Methyltransferase domain-containing protein</fullName>
    </submittedName>
</protein>
<dbReference type="InterPro" id="IPR013216">
    <property type="entry name" value="Methyltransf_11"/>
</dbReference>
<dbReference type="EMBL" id="JAMYJR010000040">
    <property type="protein sequence ID" value="MCO8275799.1"/>
    <property type="molecule type" value="Genomic_DNA"/>
</dbReference>
<reference evidence="2 3" key="1">
    <citation type="submission" date="2022-06" db="EMBL/GenBank/DDBJ databases">
        <title>New Species of the Genus Actinoplanes, ActinopZanes ferrugineus.</title>
        <authorList>
            <person name="Ding P."/>
        </authorList>
    </citation>
    <scope>NUCLEOTIDE SEQUENCE [LARGE SCALE GENOMIC DNA]</scope>
    <source>
        <strain evidence="2 3">TRM88003</strain>
    </source>
</reference>
<evidence type="ECO:0000259" key="1">
    <source>
        <dbReference type="Pfam" id="PF08241"/>
    </source>
</evidence>
<keyword evidence="2" id="KW-0489">Methyltransferase</keyword>
<dbReference type="Pfam" id="PF08241">
    <property type="entry name" value="Methyltransf_11"/>
    <property type="match status" value="1"/>
</dbReference>
<keyword evidence="3" id="KW-1185">Reference proteome</keyword>
<dbReference type="Proteomes" id="UP001523369">
    <property type="component" value="Unassembled WGS sequence"/>
</dbReference>
<sequence>MSATDKARQVWDKAAPAYDRQIVFLERVWFTGAREWIGARAQGRVLDVAVGTGRNLPFYGAGTTISGIELSPVMLAQARQRAAELGRAADLREGDAEHLPYAEGSFDTVVCALSLCTIPDPRTAVAEMHRVLVPGGRLLLVDHIGSSWPPIRAAQWLLERLTIATAGEHFTRRQRDTVVAAGFQIVESERLKAGSIERIHAAKI</sequence>
<keyword evidence="2" id="KW-0808">Transferase</keyword>
<dbReference type="PANTHER" id="PTHR42912">
    <property type="entry name" value="METHYLTRANSFERASE"/>
    <property type="match status" value="1"/>
</dbReference>